<gene>
    <name evidence="1" type="primary">g1026</name>
    <name evidence="1" type="ORF">VP750_LOCUS891</name>
</gene>
<evidence type="ECO:0000313" key="1">
    <source>
        <dbReference type="EMBL" id="CAL5219232.1"/>
    </source>
</evidence>
<proteinExistence type="predicted"/>
<keyword evidence="2" id="KW-1185">Reference proteome</keyword>
<sequence length="102" mass="11113">MPQLARNATVDPVHKDRDPSLYPCEKAVEYTRALNAVKLDRVLSLPAAQRMRLNQVLKAPVKLEPGTEVAAAALVSAAQVFQALAVQERQLLCTSSNPCCSR</sequence>
<accession>A0ABP1FMG8</accession>
<protein>
    <submittedName>
        <fullName evidence="1">G1026 protein</fullName>
    </submittedName>
</protein>
<reference evidence="1 2" key="1">
    <citation type="submission" date="2024-06" db="EMBL/GenBank/DDBJ databases">
        <authorList>
            <person name="Kraege A."/>
            <person name="Thomma B."/>
        </authorList>
    </citation>
    <scope>NUCLEOTIDE SEQUENCE [LARGE SCALE GENOMIC DNA]</scope>
</reference>
<organism evidence="1 2">
    <name type="scientific">Coccomyxa viridis</name>
    <dbReference type="NCBI Taxonomy" id="1274662"/>
    <lineage>
        <taxon>Eukaryota</taxon>
        <taxon>Viridiplantae</taxon>
        <taxon>Chlorophyta</taxon>
        <taxon>core chlorophytes</taxon>
        <taxon>Trebouxiophyceae</taxon>
        <taxon>Trebouxiophyceae incertae sedis</taxon>
        <taxon>Coccomyxaceae</taxon>
        <taxon>Coccomyxa</taxon>
    </lineage>
</organism>
<name>A0ABP1FMG8_9CHLO</name>
<dbReference type="EMBL" id="CAXHTA020000002">
    <property type="protein sequence ID" value="CAL5219232.1"/>
    <property type="molecule type" value="Genomic_DNA"/>
</dbReference>
<comment type="caution">
    <text evidence="1">The sequence shown here is derived from an EMBL/GenBank/DDBJ whole genome shotgun (WGS) entry which is preliminary data.</text>
</comment>
<evidence type="ECO:0000313" key="2">
    <source>
        <dbReference type="Proteomes" id="UP001497392"/>
    </source>
</evidence>
<dbReference type="Proteomes" id="UP001497392">
    <property type="component" value="Unassembled WGS sequence"/>
</dbReference>